<name>A0ACB9EJB7_ARCLA</name>
<evidence type="ECO:0000313" key="1">
    <source>
        <dbReference type="EMBL" id="KAI3758910.1"/>
    </source>
</evidence>
<comment type="caution">
    <text evidence="1">The sequence shown here is derived from an EMBL/GenBank/DDBJ whole genome shotgun (WGS) entry which is preliminary data.</text>
</comment>
<reference evidence="2" key="1">
    <citation type="journal article" date="2022" name="Mol. Ecol. Resour.">
        <title>The genomes of chicory, endive, great burdock and yacon provide insights into Asteraceae palaeo-polyploidization history and plant inulin production.</title>
        <authorList>
            <person name="Fan W."/>
            <person name="Wang S."/>
            <person name="Wang H."/>
            <person name="Wang A."/>
            <person name="Jiang F."/>
            <person name="Liu H."/>
            <person name="Zhao H."/>
            <person name="Xu D."/>
            <person name="Zhang Y."/>
        </authorList>
    </citation>
    <scope>NUCLEOTIDE SEQUENCE [LARGE SCALE GENOMIC DNA]</scope>
    <source>
        <strain evidence="2">cv. Niubang</strain>
    </source>
</reference>
<proteinExistence type="predicted"/>
<sequence>MVVRRVGTFDGRRCAELVFGGTGVKGGANCFPGIFLHTGLGTTCGAIRIVVVTGVLSTTYWSCGALISPTHLCIGLGADVIIRVLLSF</sequence>
<dbReference type="EMBL" id="CM042048">
    <property type="protein sequence ID" value="KAI3758910.1"/>
    <property type="molecule type" value="Genomic_DNA"/>
</dbReference>
<evidence type="ECO:0000313" key="2">
    <source>
        <dbReference type="Proteomes" id="UP001055879"/>
    </source>
</evidence>
<dbReference type="Proteomes" id="UP001055879">
    <property type="component" value="Linkage Group LG02"/>
</dbReference>
<gene>
    <name evidence="1" type="ORF">L6452_06483</name>
</gene>
<keyword evidence="2" id="KW-1185">Reference proteome</keyword>
<organism evidence="1 2">
    <name type="scientific">Arctium lappa</name>
    <name type="common">Greater burdock</name>
    <name type="synonym">Lappa major</name>
    <dbReference type="NCBI Taxonomy" id="4217"/>
    <lineage>
        <taxon>Eukaryota</taxon>
        <taxon>Viridiplantae</taxon>
        <taxon>Streptophyta</taxon>
        <taxon>Embryophyta</taxon>
        <taxon>Tracheophyta</taxon>
        <taxon>Spermatophyta</taxon>
        <taxon>Magnoliopsida</taxon>
        <taxon>eudicotyledons</taxon>
        <taxon>Gunneridae</taxon>
        <taxon>Pentapetalae</taxon>
        <taxon>asterids</taxon>
        <taxon>campanulids</taxon>
        <taxon>Asterales</taxon>
        <taxon>Asteraceae</taxon>
        <taxon>Carduoideae</taxon>
        <taxon>Cardueae</taxon>
        <taxon>Arctiinae</taxon>
        <taxon>Arctium</taxon>
    </lineage>
</organism>
<protein>
    <submittedName>
        <fullName evidence="1">Uncharacterized protein</fullName>
    </submittedName>
</protein>
<accession>A0ACB9EJB7</accession>
<reference evidence="1 2" key="2">
    <citation type="journal article" date="2022" name="Mol. Ecol. Resour.">
        <title>The genomes of chicory, endive, great burdock and yacon provide insights into Asteraceae paleo-polyploidization history and plant inulin production.</title>
        <authorList>
            <person name="Fan W."/>
            <person name="Wang S."/>
            <person name="Wang H."/>
            <person name="Wang A."/>
            <person name="Jiang F."/>
            <person name="Liu H."/>
            <person name="Zhao H."/>
            <person name="Xu D."/>
            <person name="Zhang Y."/>
        </authorList>
    </citation>
    <scope>NUCLEOTIDE SEQUENCE [LARGE SCALE GENOMIC DNA]</scope>
    <source>
        <strain evidence="2">cv. Niubang</strain>
    </source>
</reference>